<evidence type="ECO:0000313" key="2">
    <source>
        <dbReference type="Proteomes" id="UP000253741"/>
    </source>
</evidence>
<dbReference type="AlphaFoldDB" id="A0A370B6W2"/>
<dbReference type="Pfam" id="PF02810">
    <property type="entry name" value="SEC-C"/>
    <property type="match status" value="1"/>
</dbReference>
<comment type="caution">
    <text evidence="1">The sequence shown here is derived from an EMBL/GenBank/DDBJ whole genome shotgun (WGS) entry which is preliminary data.</text>
</comment>
<evidence type="ECO:0000313" key="1">
    <source>
        <dbReference type="EMBL" id="RDG36392.1"/>
    </source>
</evidence>
<dbReference type="Proteomes" id="UP000253741">
    <property type="component" value="Unassembled WGS sequence"/>
</dbReference>
<keyword evidence="2" id="KW-1185">Reference proteome</keyword>
<protein>
    <recommendedName>
        <fullName evidence="3">SEC-C domain-containing protein</fullName>
    </recommendedName>
</protein>
<dbReference type="InterPro" id="IPR004027">
    <property type="entry name" value="SEC_C_motif"/>
</dbReference>
<reference evidence="1 2" key="1">
    <citation type="submission" date="2018-07" db="EMBL/GenBank/DDBJ databases">
        <title>Streptomyces species from bats.</title>
        <authorList>
            <person name="Dunlap C."/>
        </authorList>
    </citation>
    <scope>NUCLEOTIDE SEQUENCE [LARGE SCALE GENOMIC DNA]</scope>
    <source>
        <strain evidence="1 2">AC230</strain>
    </source>
</reference>
<dbReference type="SUPFAM" id="SSF103642">
    <property type="entry name" value="Sec-C motif"/>
    <property type="match status" value="1"/>
</dbReference>
<accession>A0A370B6W2</accession>
<proteinExistence type="predicted"/>
<gene>
    <name evidence="1" type="ORF">DVH02_20230</name>
</gene>
<evidence type="ECO:0008006" key="3">
    <source>
        <dbReference type="Google" id="ProtNLM"/>
    </source>
</evidence>
<dbReference type="EMBL" id="QQNA01000159">
    <property type="protein sequence ID" value="RDG36392.1"/>
    <property type="molecule type" value="Genomic_DNA"/>
</dbReference>
<organism evidence="1 2">
    <name type="scientific">Streptomyces corynorhini</name>
    <dbReference type="NCBI Taxonomy" id="2282652"/>
    <lineage>
        <taxon>Bacteria</taxon>
        <taxon>Bacillati</taxon>
        <taxon>Actinomycetota</taxon>
        <taxon>Actinomycetes</taxon>
        <taxon>Kitasatosporales</taxon>
        <taxon>Streptomycetaceae</taxon>
        <taxon>Streptomyces</taxon>
    </lineage>
</organism>
<name>A0A370B6W2_9ACTN</name>
<feature type="non-terminal residue" evidence="1">
    <location>
        <position position="1"/>
    </location>
</feature>
<sequence length="23" mass="2360">PYVSSAPCWCGADETYGKCHGAG</sequence>
<dbReference type="RefSeq" id="WP_199566353.1">
    <property type="nucleotide sequence ID" value="NZ_QQNA01000159.1"/>
</dbReference>